<evidence type="ECO:0000259" key="8">
    <source>
        <dbReference type="Pfam" id="PF01979"/>
    </source>
</evidence>
<comment type="caution">
    <text evidence="9">The sequence shown here is derived from an EMBL/GenBank/DDBJ whole genome shotgun (WGS) entry which is preliminary data.</text>
</comment>
<keyword evidence="7" id="KW-0963">Cytoplasm</keyword>
<dbReference type="PANTHER" id="PTHR42752:SF1">
    <property type="entry name" value="IMIDAZOLONEPROPIONASE-RELATED"/>
    <property type="match status" value="1"/>
</dbReference>
<feature type="binding site" evidence="7">
    <location>
        <position position="325"/>
    </location>
    <ligand>
        <name>4-imidazolone-5-propanoate</name>
        <dbReference type="ChEBI" id="CHEBI:77893"/>
    </ligand>
</feature>
<evidence type="ECO:0000256" key="4">
    <source>
        <dbReference type="ARBA" id="ARBA00022808"/>
    </source>
</evidence>
<feature type="binding site" evidence="7">
    <location>
        <position position="84"/>
    </location>
    <ligand>
        <name>4-imidazolone-5-propanoate</name>
        <dbReference type="ChEBI" id="CHEBI:77893"/>
    </ligand>
</feature>
<evidence type="ECO:0000256" key="6">
    <source>
        <dbReference type="ARBA" id="ARBA00023004"/>
    </source>
</evidence>
<accession>A0ABT1QSL9</accession>
<comment type="cofactor">
    <cofactor evidence="7">
        <name>Zn(2+)</name>
        <dbReference type="ChEBI" id="CHEBI:29105"/>
    </cofactor>
    <cofactor evidence="7">
        <name>Fe(3+)</name>
        <dbReference type="ChEBI" id="CHEBI:29034"/>
    </cofactor>
    <text evidence="7">Binds 1 zinc or iron ion per subunit.</text>
</comment>
<name>A0ABT1QSL9_9GAMM</name>
<proteinExistence type="inferred from homology"/>
<reference evidence="9" key="1">
    <citation type="submission" date="2022-07" db="EMBL/GenBank/DDBJ databases">
        <title>Tahibacter sp., a new gammaproteobacterium isolated from the silt sample collected at pig farm.</title>
        <authorList>
            <person name="Chen H."/>
        </authorList>
    </citation>
    <scope>NUCLEOTIDE SEQUENCE</scope>
    <source>
        <strain evidence="9">P2K</strain>
    </source>
</reference>
<evidence type="ECO:0000256" key="2">
    <source>
        <dbReference type="ARBA" id="ARBA00022723"/>
    </source>
</evidence>
<feature type="binding site" evidence="7">
    <location>
        <position position="324"/>
    </location>
    <ligand>
        <name>N-formimidoyl-L-glutamate</name>
        <dbReference type="ChEBI" id="CHEBI:58928"/>
    </ligand>
</feature>
<dbReference type="GO" id="GO:0050480">
    <property type="term" value="F:imidazolonepropionase activity"/>
    <property type="evidence" value="ECO:0007669"/>
    <property type="project" value="UniProtKB-EC"/>
</dbReference>
<keyword evidence="5 7" id="KW-0862">Zinc</keyword>
<feature type="domain" description="Amidohydrolase-related" evidence="8">
    <location>
        <begin position="66"/>
        <end position="384"/>
    </location>
</feature>
<feature type="binding site" evidence="7">
    <location>
        <position position="322"/>
    </location>
    <ligand>
        <name>N-formimidoyl-L-glutamate</name>
        <dbReference type="ChEBI" id="CHEBI:58928"/>
    </ligand>
</feature>
<dbReference type="InterPro" id="IPR032466">
    <property type="entry name" value="Metal_Hydrolase"/>
</dbReference>
<keyword evidence="10" id="KW-1185">Reference proteome</keyword>
<evidence type="ECO:0000313" key="9">
    <source>
        <dbReference type="EMBL" id="MCQ4165280.1"/>
    </source>
</evidence>
<keyword evidence="3 7" id="KW-0378">Hydrolase</keyword>
<feature type="binding site" evidence="7">
    <location>
        <position position="180"/>
    </location>
    <ligand>
        <name>4-imidazolone-5-propanoate</name>
        <dbReference type="ChEBI" id="CHEBI:77893"/>
    </ligand>
</feature>
<comment type="function">
    <text evidence="7">Catalyzes the hydrolytic cleavage of the carbon-nitrogen bond in imidazolone-5-propanoate to yield N-formimidoyl-L-glutamate. It is the third step in the universal histidine degradation pathway.</text>
</comment>
<dbReference type="Pfam" id="PF01979">
    <property type="entry name" value="Amidohydro_1"/>
    <property type="match status" value="1"/>
</dbReference>
<dbReference type="RefSeq" id="WP_255914412.1">
    <property type="nucleotide sequence ID" value="NZ_JANFQO010000009.1"/>
</dbReference>
<sequence length="408" mass="43472">MDTNWDCLLLDCRLASLVDNGQPYGRMEEAAIAWKDGLIAYAGPRAELPAAPERLAATVESLHGAWVTPGLIDCHTHLVFAGDRAVEFELRLNGASYEEIARAGGGIVSSVRQTRDASADELLAQSLPRARALLADGVTTIEIKSGYGLDLPSERKMLEVARRIGDELGVGVRTTFLGAHAVPPEFAGRQSAYVDEVCIHMMPQLAAAGLVDAVDAFCEKIGFTPSETRRVLETARGLGLPVKLHADQLSDLHGAALAAEFNGLSADHIEYTSSAGVKAMAQAGTVAVLLPGAFHVLRETRLPPIDALREHGVAMAVASDLNPGTSPLLSLRLAMSMACTLFRLTPEEALRGTTLHAARALGLGDRGRLVRGLRADLAVWNIQHPAELCYWLGGAPASRVYAAGRRLV</sequence>
<dbReference type="PANTHER" id="PTHR42752">
    <property type="entry name" value="IMIDAZOLONEPROPIONASE"/>
    <property type="match status" value="1"/>
</dbReference>
<dbReference type="SUPFAM" id="SSF51338">
    <property type="entry name" value="Composite domain of metallo-dependent hydrolases"/>
    <property type="match status" value="1"/>
</dbReference>
<protein>
    <recommendedName>
        <fullName evidence="1 7">Imidazolonepropionase</fullName>
        <ecNumber evidence="1 7">3.5.2.7</ecNumber>
    </recommendedName>
    <alternativeName>
        <fullName evidence="7">Imidazolone-5-propionate hydrolase</fullName>
    </alternativeName>
</protein>
<dbReference type="SUPFAM" id="SSF51556">
    <property type="entry name" value="Metallo-dependent hydrolases"/>
    <property type="match status" value="1"/>
</dbReference>
<feature type="binding site" evidence="7">
    <location>
        <position position="245"/>
    </location>
    <ligand>
        <name>Fe(3+)</name>
        <dbReference type="ChEBI" id="CHEBI:29034"/>
    </ligand>
</feature>
<feature type="binding site" evidence="7">
    <location>
        <position position="245"/>
    </location>
    <ligand>
        <name>Zn(2+)</name>
        <dbReference type="ChEBI" id="CHEBI:29105"/>
    </ligand>
</feature>
<feature type="binding site" evidence="7">
    <location>
        <position position="320"/>
    </location>
    <ligand>
        <name>Fe(3+)</name>
        <dbReference type="ChEBI" id="CHEBI:29034"/>
    </ligand>
</feature>
<evidence type="ECO:0000256" key="7">
    <source>
        <dbReference type="HAMAP-Rule" id="MF_00372"/>
    </source>
</evidence>
<dbReference type="HAMAP" id="MF_00372">
    <property type="entry name" value="HutI"/>
    <property type="match status" value="1"/>
</dbReference>
<dbReference type="NCBIfam" id="TIGR01224">
    <property type="entry name" value="hutI"/>
    <property type="match status" value="1"/>
</dbReference>
<keyword evidence="6 7" id="KW-0408">Iron</keyword>
<dbReference type="Gene3D" id="2.30.40.10">
    <property type="entry name" value="Urease, subunit C, domain 1"/>
    <property type="match status" value="1"/>
</dbReference>
<feature type="binding site" evidence="7">
    <location>
        <position position="248"/>
    </location>
    <ligand>
        <name>4-imidazolone-5-propanoate</name>
        <dbReference type="ChEBI" id="CHEBI:77893"/>
    </ligand>
</feature>
<dbReference type="EC" id="3.5.2.7" evidence="1 7"/>
<comment type="subcellular location">
    <subcellularLocation>
        <location evidence="7">Cytoplasm</location>
    </subcellularLocation>
</comment>
<evidence type="ECO:0000256" key="5">
    <source>
        <dbReference type="ARBA" id="ARBA00022833"/>
    </source>
</evidence>
<dbReference type="InterPro" id="IPR005920">
    <property type="entry name" value="HutI"/>
</dbReference>
<feature type="binding site" evidence="7">
    <location>
        <position position="320"/>
    </location>
    <ligand>
        <name>Zn(2+)</name>
        <dbReference type="ChEBI" id="CHEBI:29105"/>
    </ligand>
</feature>
<comment type="pathway">
    <text evidence="7">Amino-acid degradation; L-histidine degradation into L-glutamate; N-formimidoyl-L-glutamate from L-histidine: step 3/3.</text>
</comment>
<evidence type="ECO:0000256" key="3">
    <source>
        <dbReference type="ARBA" id="ARBA00022801"/>
    </source>
</evidence>
<dbReference type="InterPro" id="IPR011059">
    <property type="entry name" value="Metal-dep_hydrolase_composite"/>
</dbReference>
<feature type="binding site" evidence="7">
    <location>
        <position position="147"/>
    </location>
    <ligand>
        <name>4-imidazolone-5-propanoate</name>
        <dbReference type="ChEBI" id="CHEBI:77893"/>
    </ligand>
</feature>
<feature type="binding site" evidence="7">
    <location>
        <position position="77"/>
    </location>
    <ligand>
        <name>Zn(2+)</name>
        <dbReference type="ChEBI" id="CHEBI:29105"/>
    </ligand>
</feature>
<dbReference type="CDD" id="cd01296">
    <property type="entry name" value="Imidazolone-5PH"/>
    <property type="match status" value="1"/>
</dbReference>
<comment type="similarity">
    <text evidence="7">Belongs to the metallo-dependent hydrolases superfamily. HutI family.</text>
</comment>
<dbReference type="InterPro" id="IPR006680">
    <property type="entry name" value="Amidohydro-rel"/>
</dbReference>
<feature type="binding site" evidence="7">
    <location>
        <position position="75"/>
    </location>
    <ligand>
        <name>Zn(2+)</name>
        <dbReference type="ChEBI" id="CHEBI:29105"/>
    </ligand>
</feature>
<evidence type="ECO:0000313" key="10">
    <source>
        <dbReference type="Proteomes" id="UP001165498"/>
    </source>
</evidence>
<gene>
    <name evidence="7 9" type="primary">hutI</name>
    <name evidence="9" type="ORF">NM961_11210</name>
</gene>
<feature type="binding site" evidence="7">
    <location>
        <position position="147"/>
    </location>
    <ligand>
        <name>N-formimidoyl-L-glutamate</name>
        <dbReference type="ChEBI" id="CHEBI:58928"/>
    </ligand>
</feature>
<feature type="binding site" evidence="7">
    <location>
        <position position="77"/>
    </location>
    <ligand>
        <name>Fe(3+)</name>
        <dbReference type="ChEBI" id="CHEBI:29034"/>
    </ligand>
</feature>
<dbReference type="Proteomes" id="UP001165498">
    <property type="component" value="Unassembled WGS sequence"/>
</dbReference>
<feature type="binding site" evidence="7">
    <location>
        <position position="75"/>
    </location>
    <ligand>
        <name>Fe(3+)</name>
        <dbReference type="ChEBI" id="CHEBI:29034"/>
    </ligand>
</feature>
<comment type="catalytic activity">
    <reaction evidence="7">
        <text>4-imidazolone-5-propanoate + H2O = N-formimidoyl-L-glutamate</text>
        <dbReference type="Rhea" id="RHEA:23660"/>
        <dbReference type="ChEBI" id="CHEBI:15377"/>
        <dbReference type="ChEBI" id="CHEBI:58928"/>
        <dbReference type="ChEBI" id="CHEBI:77893"/>
        <dbReference type="EC" id="3.5.2.7"/>
    </reaction>
</comment>
<keyword evidence="4 7" id="KW-0369">Histidine metabolism</keyword>
<evidence type="ECO:0000256" key="1">
    <source>
        <dbReference type="ARBA" id="ARBA00012864"/>
    </source>
</evidence>
<dbReference type="Gene3D" id="3.20.20.140">
    <property type="entry name" value="Metal-dependent hydrolases"/>
    <property type="match status" value="1"/>
</dbReference>
<dbReference type="EMBL" id="JANFQO010000009">
    <property type="protein sequence ID" value="MCQ4165280.1"/>
    <property type="molecule type" value="Genomic_DNA"/>
</dbReference>
<keyword evidence="2 7" id="KW-0479">Metal-binding</keyword>
<organism evidence="9 10">
    <name type="scientific">Tahibacter harae</name>
    <dbReference type="NCBI Taxonomy" id="2963937"/>
    <lineage>
        <taxon>Bacteria</taxon>
        <taxon>Pseudomonadati</taxon>
        <taxon>Pseudomonadota</taxon>
        <taxon>Gammaproteobacteria</taxon>
        <taxon>Lysobacterales</taxon>
        <taxon>Rhodanobacteraceae</taxon>
        <taxon>Tahibacter</taxon>
    </lineage>
</organism>